<dbReference type="Pfam" id="PF07687">
    <property type="entry name" value="M20_dimer"/>
    <property type="match status" value="1"/>
</dbReference>
<dbReference type="Pfam" id="PF01546">
    <property type="entry name" value="Peptidase_M20"/>
    <property type="match status" value="1"/>
</dbReference>
<dbReference type="EMBL" id="CP013002">
    <property type="protein sequence ID" value="ALL14491.1"/>
    <property type="molecule type" value="Genomic_DNA"/>
</dbReference>
<dbReference type="OrthoDB" id="9761532at2"/>
<evidence type="ECO:0000256" key="2">
    <source>
        <dbReference type="ARBA" id="ARBA00022723"/>
    </source>
</evidence>
<dbReference type="InterPro" id="IPR002933">
    <property type="entry name" value="Peptidase_M20"/>
</dbReference>
<keyword evidence="4" id="KW-0732">Signal</keyword>
<reference evidence="6 7" key="1">
    <citation type="submission" date="2015-10" db="EMBL/GenBank/DDBJ databases">
        <title>Conservation of the essential genome among Caulobacter and Brevundimonas species.</title>
        <authorList>
            <person name="Scott D."/>
            <person name="Ely B."/>
        </authorList>
    </citation>
    <scope>NUCLEOTIDE SEQUENCE [LARGE SCALE GENOMIC DNA]</scope>
    <source>
        <strain evidence="6 7">CB4</strain>
    </source>
</reference>
<sequence>MRLIRGLTLVSVLLSLATVAQAQTLSAKVSAWRQKNETAIVGQLADAISIRSIAVDPAGLDAQADRLKAHLDQRGFKTDLLAANGSPKVVFGRYDTPGARRTVVFYAHYDGQPVAPRDWRSDPFVPTLRTGLGVDAAEISDWRTGARPLDPEWRLFGRGAADDKAAIVAFLAAFDALKAVGKRPSINIIVFWEGEEEAGSPHLPAILAAHRDRLKADLWLIGDAPVHQSRTPTLYFGVRGVMALDMTLYGPRRPLHSGHYGNWAPNPAARLAQVIAEMRAPDGRVLIPGFSNGAQPPSAAEKAAIDALPPVDADIRREIGVAAPESEEGLTLSTQRPALNVRGLSAGQVGDQAQGAIPSQAQAAFDIRLVPGQSPDAVRASVETFLTKRGWTLLDGPPSEADRAAHPQLMRLKWSGGYRALRSDMTTPTSRAVIAAANRAAGRPVALLPMMGGSVPLNMFEDALDAPLIGLPIGNHDNNQHAADENLRLANLWDGIGLYAAMMADLSW</sequence>
<dbReference type="GO" id="GO:0046872">
    <property type="term" value="F:metal ion binding"/>
    <property type="evidence" value="ECO:0007669"/>
    <property type="project" value="UniProtKB-KW"/>
</dbReference>
<dbReference type="RefSeq" id="WP_062149224.1">
    <property type="nucleotide sequence ID" value="NZ_CP013002.1"/>
</dbReference>
<keyword evidence="7" id="KW-1185">Reference proteome</keyword>
<proteinExistence type="predicted"/>
<feature type="chain" id="PRO_5006052711" description="Peptidase M20 dimerisation domain-containing protein" evidence="4">
    <location>
        <begin position="23"/>
        <end position="508"/>
    </location>
</feature>
<evidence type="ECO:0000313" key="7">
    <source>
        <dbReference type="Proteomes" id="UP000056905"/>
    </source>
</evidence>
<dbReference type="Gene3D" id="3.30.70.360">
    <property type="match status" value="1"/>
</dbReference>
<evidence type="ECO:0000256" key="1">
    <source>
        <dbReference type="ARBA" id="ARBA00022670"/>
    </source>
</evidence>
<evidence type="ECO:0000256" key="3">
    <source>
        <dbReference type="ARBA" id="ARBA00022801"/>
    </source>
</evidence>
<keyword evidence="2" id="KW-0479">Metal-binding</keyword>
<dbReference type="AlphaFoldDB" id="A0A0P0P2P1"/>
<accession>A0A0P0P2P1</accession>
<name>A0A0P0P2P1_9CAUL</name>
<evidence type="ECO:0000256" key="4">
    <source>
        <dbReference type="SAM" id="SignalP"/>
    </source>
</evidence>
<dbReference type="SUPFAM" id="SSF53187">
    <property type="entry name" value="Zn-dependent exopeptidases"/>
    <property type="match status" value="1"/>
</dbReference>
<keyword evidence="1" id="KW-0645">Protease</keyword>
<dbReference type="KEGG" id="chq:AQ619_14680"/>
<dbReference type="PANTHER" id="PTHR43270">
    <property type="entry name" value="BETA-ALA-HIS DIPEPTIDASE"/>
    <property type="match status" value="1"/>
</dbReference>
<dbReference type="InterPro" id="IPR011650">
    <property type="entry name" value="Peptidase_M20_dimer"/>
</dbReference>
<dbReference type="Proteomes" id="UP000056905">
    <property type="component" value="Chromosome"/>
</dbReference>
<keyword evidence="3" id="KW-0378">Hydrolase</keyword>
<feature type="signal peptide" evidence="4">
    <location>
        <begin position="1"/>
        <end position="22"/>
    </location>
</feature>
<evidence type="ECO:0000259" key="5">
    <source>
        <dbReference type="Pfam" id="PF07687"/>
    </source>
</evidence>
<feature type="domain" description="Peptidase M20 dimerisation" evidence="5">
    <location>
        <begin position="239"/>
        <end position="388"/>
    </location>
</feature>
<dbReference type="InterPro" id="IPR051458">
    <property type="entry name" value="Cyt/Met_Dipeptidase"/>
</dbReference>
<dbReference type="Gene3D" id="3.40.630.10">
    <property type="entry name" value="Zn peptidases"/>
    <property type="match status" value="1"/>
</dbReference>
<dbReference type="GO" id="GO:0006508">
    <property type="term" value="P:proteolysis"/>
    <property type="evidence" value="ECO:0007669"/>
    <property type="project" value="UniProtKB-KW"/>
</dbReference>
<dbReference type="STRING" id="69395.AQ619_14680"/>
<organism evidence="6 7">
    <name type="scientific">Caulobacter henricii</name>
    <dbReference type="NCBI Taxonomy" id="69395"/>
    <lineage>
        <taxon>Bacteria</taxon>
        <taxon>Pseudomonadati</taxon>
        <taxon>Pseudomonadota</taxon>
        <taxon>Alphaproteobacteria</taxon>
        <taxon>Caulobacterales</taxon>
        <taxon>Caulobacteraceae</taxon>
        <taxon>Caulobacter</taxon>
    </lineage>
</organism>
<evidence type="ECO:0000313" key="6">
    <source>
        <dbReference type="EMBL" id="ALL14491.1"/>
    </source>
</evidence>
<gene>
    <name evidence="6" type="ORF">AQ619_14680</name>
</gene>
<dbReference type="PANTHER" id="PTHR43270:SF8">
    <property type="entry name" value="DI- AND TRIPEPTIDASE DUG2-RELATED"/>
    <property type="match status" value="1"/>
</dbReference>
<dbReference type="GO" id="GO:0008233">
    <property type="term" value="F:peptidase activity"/>
    <property type="evidence" value="ECO:0007669"/>
    <property type="project" value="UniProtKB-KW"/>
</dbReference>
<protein>
    <recommendedName>
        <fullName evidence="5">Peptidase M20 dimerisation domain-containing protein</fullName>
    </recommendedName>
</protein>